<evidence type="ECO:0000256" key="1">
    <source>
        <dbReference type="ARBA" id="ARBA00022603"/>
    </source>
</evidence>
<dbReference type="SUPFAM" id="SSF53335">
    <property type="entry name" value="S-adenosyl-L-methionine-dependent methyltransferases"/>
    <property type="match status" value="1"/>
</dbReference>
<organism evidence="4 5">
    <name type="scientific">Salmonella phage SEP1</name>
    <dbReference type="NCBI Taxonomy" id="2799685"/>
    <lineage>
        <taxon>Viruses</taxon>
        <taxon>Duplodnaviria</taxon>
        <taxon>Heunggongvirae</taxon>
        <taxon>Uroviricota</taxon>
        <taxon>Caudoviricetes</taxon>
        <taxon>Andersonviridae</taxon>
        <taxon>Ounavirinae</taxon>
        <taxon>Felixounavirus</taxon>
        <taxon>Felixounavirus SEP1</taxon>
    </lineage>
</organism>
<dbReference type="InterPro" id="IPR002941">
    <property type="entry name" value="DNA_methylase_N4/N6"/>
</dbReference>
<sequence>MPKKQPLRNTEDILVFYKSQCTYNPQGTRETDVMVSRTNRGNYGECSKTTRQTVTGYPTTILEFASEIGEHPTQKPVPLMEYLIRTYSNEGETVLDNCMGSGTTGVACRNTNRNFIGIEMDPTYYGIACGRIL</sequence>
<dbReference type="Pfam" id="PF01555">
    <property type="entry name" value="N6_N4_Mtase"/>
    <property type="match status" value="1"/>
</dbReference>
<dbReference type="InterPro" id="IPR001091">
    <property type="entry name" value="RM_Methyltransferase"/>
</dbReference>
<dbReference type="GO" id="GO:0032259">
    <property type="term" value="P:methylation"/>
    <property type="evidence" value="ECO:0007669"/>
    <property type="project" value="UniProtKB-KW"/>
</dbReference>
<dbReference type="PRINTS" id="PR00508">
    <property type="entry name" value="S21N4MTFRASE"/>
</dbReference>
<name>A0AAE7SAT8_9CAUD</name>
<dbReference type="GO" id="GO:0008170">
    <property type="term" value="F:N-methyltransferase activity"/>
    <property type="evidence" value="ECO:0007669"/>
    <property type="project" value="InterPro"/>
</dbReference>
<evidence type="ECO:0000259" key="3">
    <source>
        <dbReference type="Pfam" id="PF01555"/>
    </source>
</evidence>
<dbReference type="InterPro" id="IPR029063">
    <property type="entry name" value="SAM-dependent_MTases_sf"/>
</dbReference>
<keyword evidence="2" id="KW-0808">Transferase</keyword>
<accession>A0AAE7SAT8</accession>
<evidence type="ECO:0000313" key="5">
    <source>
        <dbReference type="Proteomes" id="UP000827226"/>
    </source>
</evidence>
<dbReference type="Proteomes" id="UP000827226">
    <property type="component" value="Segment"/>
</dbReference>
<evidence type="ECO:0000256" key="2">
    <source>
        <dbReference type="ARBA" id="ARBA00022679"/>
    </source>
</evidence>
<dbReference type="Gene3D" id="3.40.50.150">
    <property type="entry name" value="Vaccinia Virus protein VP39"/>
    <property type="match status" value="1"/>
</dbReference>
<keyword evidence="5" id="KW-1185">Reference proteome</keyword>
<protein>
    <submittedName>
        <fullName evidence="4">DNA methylase</fullName>
    </submittedName>
</protein>
<dbReference type="GO" id="GO:0003677">
    <property type="term" value="F:DNA binding"/>
    <property type="evidence" value="ECO:0007669"/>
    <property type="project" value="InterPro"/>
</dbReference>
<dbReference type="EMBL" id="MW311372">
    <property type="protein sequence ID" value="QXN67076.1"/>
    <property type="molecule type" value="Genomic_DNA"/>
</dbReference>
<evidence type="ECO:0000313" key="4">
    <source>
        <dbReference type="EMBL" id="QXN67076.1"/>
    </source>
</evidence>
<reference evidence="4 5" key="1">
    <citation type="submission" date="2020-11" db="EMBL/GenBank/DDBJ databases">
        <title>Genetic characterizations of four bacteriophages of Salmonella enterica derived from different geographic regions in China displayed by genomic comparison.</title>
        <authorList>
            <person name="Han S."/>
        </authorList>
    </citation>
    <scope>NUCLEOTIDE SEQUENCE [LARGE SCALE GENOMIC DNA]</scope>
</reference>
<keyword evidence="1 4" id="KW-0489">Methyltransferase</keyword>
<proteinExistence type="predicted"/>
<feature type="domain" description="DNA methylase N-4/N-6" evidence="3">
    <location>
        <begin position="8"/>
        <end position="128"/>
    </location>
</feature>